<feature type="transmembrane region" description="Helical" evidence="8">
    <location>
        <begin position="672"/>
        <end position="694"/>
    </location>
</feature>
<evidence type="ECO:0000313" key="10">
    <source>
        <dbReference type="EMBL" id="KAK3705874.1"/>
    </source>
</evidence>
<feature type="region of interest" description="Disordered" evidence="7">
    <location>
        <begin position="141"/>
        <end position="163"/>
    </location>
</feature>
<evidence type="ECO:0000256" key="7">
    <source>
        <dbReference type="SAM" id="MobiDB-lite"/>
    </source>
</evidence>
<evidence type="ECO:0000313" key="11">
    <source>
        <dbReference type="Proteomes" id="UP001283361"/>
    </source>
</evidence>
<evidence type="ECO:0000256" key="6">
    <source>
        <dbReference type="ARBA" id="ARBA00023170"/>
    </source>
</evidence>
<evidence type="ECO:0000256" key="2">
    <source>
        <dbReference type="ARBA" id="ARBA00022475"/>
    </source>
</evidence>
<dbReference type="GO" id="GO:0005886">
    <property type="term" value="C:plasma membrane"/>
    <property type="evidence" value="ECO:0007669"/>
    <property type="project" value="UniProtKB-SubCell"/>
</dbReference>
<feature type="compositionally biased region" description="Polar residues" evidence="7">
    <location>
        <begin position="570"/>
        <end position="591"/>
    </location>
</feature>
<organism evidence="10 11">
    <name type="scientific">Elysia crispata</name>
    <name type="common">lettuce slug</name>
    <dbReference type="NCBI Taxonomy" id="231223"/>
    <lineage>
        <taxon>Eukaryota</taxon>
        <taxon>Metazoa</taxon>
        <taxon>Spiralia</taxon>
        <taxon>Lophotrochozoa</taxon>
        <taxon>Mollusca</taxon>
        <taxon>Gastropoda</taxon>
        <taxon>Heterobranchia</taxon>
        <taxon>Euthyneura</taxon>
        <taxon>Panpulmonata</taxon>
        <taxon>Sacoglossa</taxon>
        <taxon>Placobranchoidea</taxon>
        <taxon>Plakobranchidae</taxon>
        <taxon>Elysia</taxon>
    </lineage>
</organism>
<dbReference type="SUPFAM" id="SSF81321">
    <property type="entry name" value="Family A G protein-coupled receptor-like"/>
    <property type="match status" value="2"/>
</dbReference>
<evidence type="ECO:0000256" key="8">
    <source>
        <dbReference type="SAM" id="Phobius"/>
    </source>
</evidence>
<feature type="domain" description="G-protein coupled receptors family 1 profile" evidence="9">
    <location>
        <begin position="1"/>
        <end position="691"/>
    </location>
</feature>
<keyword evidence="11" id="KW-1185">Reference proteome</keyword>
<keyword evidence="6" id="KW-0675">Receptor</keyword>
<dbReference type="Proteomes" id="UP001283361">
    <property type="component" value="Unassembled WGS sequence"/>
</dbReference>
<evidence type="ECO:0000256" key="1">
    <source>
        <dbReference type="ARBA" id="ARBA00004651"/>
    </source>
</evidence>
<dbReference type="GO" id="GO:0005000">
    <property type="term" value="F:vasopressin receptor activity"/>
    <property type="evidence" value="ECO:0007669"/>
    <property type="project" value="TreeGrafter"/>
</dbReference>
<feature type="transmembrane region" description="Helical" evidence="8">
    <location>
        <begin position="639"/>
        <end position="660"/>
    </location>
</feature>
<evidence type="ECO:0000256" key="3">
    <source>
        <dbReference type="ARBA" id="ARBA00022692"/>
    </source>
</evidence>
<comment type="subcellular location">
    <subcellularLocation>
        <location evidence="1">Cell membrane</location>
        <topology evidence="1">Multi-pass membrane protein</topology>
    </subcellularLocation>
</comment>
<keyword evidence="5 8" id="KW-0472">Membrane</keyword>
<evidence type="ECO:0000259" key="9">
    <source>
        <dbReference type="PROSITE" id="PS50262"/>
    </source>
</evidence>
<dbReference type="EMBL" id="JAWDGP010007763">
    <property type="protein sequence ID" value="KAK3705874.1"/>
    <property type="molecule type" value="Genomic_DNA"/>
</dbReference>
<evidence type="ECO:0000256" key="4">
    <source>
        <dbReference type="ARBA" id="ARBA00022989"/>
    </source>
</evidence>
<dbReference type="InterPro" id="IPR000276">
    <property type="entry name" value="GPCR_Rhodpsn"/>
</dbReference>
<evidence type="ECO:0000256" key="5">
    <source>
        <dbReference type="ARBA" id="ARBA00023136"/>
    </source>
</evidence>
<dbReference type="GO" id="GO:0032870">
    <property type="term" value="P:cellular response to hormone stimulus"/>
    <property type="evidence" value="ECO:0007669"/>
    <property type="project" value="TreeGrafter"/>
</dbReference>
<dbReference type="AlphaFoldDB" id="A0AAE0XRB5"/>
<dbReference type="PANTHER" id="PTHR24241:SF161">
    <property type="entry name" value="G-PROTEIN COUPLED RECEPTORS FAMILY 1 PROFILE DOMAIN-CONTAINING PROTEIN"/>
    <property type="match status" value="1"/>
</dbReference>
<feature type="region of interest" description="Disordered" evidence="7">
    <location>
        <begin position="313"/>
        <end position="356"/>
    </location>
</feature>
<dbReference type="Pfam" id="PF00001">
    <property type="entry name" value="7tm_1"/>
    <property type="match status" value="2"/>
</dbReference>
<reference evidence="10" key="1">
    <citation type="journal article" date="2023" name="G3 (Bethesda)">
        <title>A reference genome for the long-term kleptoplast-retaining sea slug Elysia crispata morphotype clarki.</title>
        <authorList>
            <person name="Eastman K.E."/>
            <person name="Pendleton A.L."/>
            <person name="Shaikh M.A."/>
            <person name="Suttiyut T."/>
            <person name="Ogas R."/>
            <person name="Tomko P."/>
            <person name="Gavelis G."/>
            <person name="Widhalm J.R."/>
            <person name="Wisecaver J.H."/>
        </authorList>
    </citation>
    <scope>NUCLEOTIDE SEQUENCE</scope>
    <source>
        <strain evidence="10">ECLA1</strain>
    </source>
</reference>
<comment type="caution">
    <text evidence="10">The sequence shown here is derived from an EMBL/GenBank/DDBJ whole genome shotgun (WGS) entry which is preliminary data.</text>
</comment>
<proteinExistence type="predicted"/>
<dbReference type="GO" id="GO:0042277">
    <property type="term" value="F:peptide binding"/>
    <property type="evidence" value="ECO:0007669"/>
    <property type="project" value="TreeGrafter"/>
</dbReference>
<keyword evidence="2" id="KW-1003">Cell membrane</keyword>
<sequence>MSRYYAICHPFASHMWSARHAHSLVAVAWFASLVFSLPQVFIFSMTEVKPNSGVYDCWASFSPPWTLQLYITWMTASIFVVPTCVLGLLYGRITMAVWRVGSLHGRVTRSKSPRKSSYSSHPHLFYSTGREHVTMVIKEPTTPITRRTPSPPTTNSPQTPLSQTFNSAAADTFSRCHSFSFSEYNEPDTSTASLSTAKPPSDVLFSDTSFISSTNLEVPAAGPKAARINGVKYKMKLLKTNSHKNAKRAILRSNFLSDTGSALFSLSSGCKFFSTSAIPSCSRKNNNPSSCKADMTSFHPIKVHHARNNFSTSDELEMGSIESSHVRSPHRCREDEETISPTGHARGSNSPGRCSPECKLFPQRRLFSRTAKGHLTRSGTSPVRRPSFSRSLSNLVLNGNFKFHSSDFGKEEPSPLIDNQIFSSPGEKRKVSHKCSEVLSSSEIQPIYAPRYSEDKERIQGDIRDGTNRFNIEKHVEGGRPISSCQTLTPNLRDCRPLNPRGLCKPCTAQCIELAETKVENLSQNHIRHTTTSGNEQTESINNSPKTTQLYAESIDAKNSPGNKDKTEETQNNALCLTSSPQPRLTVSNSPRNFSFANGRLNDASQATSLPSRAGRCPSPSDQQSGPGISRAKLKTVKMTVTVVICYIVCWAPFFVGQMWAAFDEKAYEGHFLAIILLLASVNSCTNPWIYTVFSDSLCRRTDQILRVPCRCVVTCCSRLVCLSTACRLLKDKPDTAELSSPDISANGRRSSVKFKAKRASLSQFGGSLHTFVGSKGSNLKRLYKSPVAKNGRAANHKPGECCSNTQERSSYGGKRVLLKQETLLSGFD</sequence>
<name>A0AAE0XRB5_9GAST</name>
<dbReference type="PANTHER" id="PTHR24241">
    <property type="entry name" value="NEUROPEPTIDE RECEPTOR-RELATED G-PROTEIN COUPLED RECEPTOR"/>
    <property type="match status" value="1"/>
</dbReference>
<feature type="region of interest" description="Disordered" evidence="7">
    <location>
        <begin position="606"/>
        <end position="629"/>
    </location>
</feature>
<dbReference type="PRINTS" id="PR00237">
    <property type="entry name" value="GPCRRHODOPSN"/>
</dbReference>
<accession>A0AAE0XRB5</accession>
<dbReference type="Gene3D" id="1.20.1070.10">
    <property type="entry name" value="Rhodopsin 7-helix transmembrane proteins"/>
    <property type="match status" value="2"/>
</dbReference>
<keyword evidence="4 8" id="KW-1133">Transmembrane helix</keyword>
<feature type="transmembrane region" description="Helical" evidence="8">
    <location>
        <begin position="70"/>
        <end position="90"/>
    </location>
</feature>
<gene>
    <name evidence="10" type="ORF">RRG08_058955</name>
</gene>
<feature type="transmembrane region" description="Helical" evidence="8">
    <location>
        <begin position="21"/>
        <end position="42"/>
    </location>
</feature>
<protein>
    <recommendedName>
        <fullName evidence="9">G-protein coupled receptors family 1 profile domain-containing protein</fullName>
    </recommendedName>
</protein>
<dbReference type="InterPro" id="IPR017452">
    <property type="entry name" value="GPCR_Rhodpsn_7TM"/>
</dbReference>
<keyword evidence="3 8" id="KW-0812">Transmembrane</keyword>
<dbReference type="PROSITE" id="PS50262">
    <property type="entry name" value="G_PROTEIN_RECEP_F1_2"/>
    <property type="match status" value="1"/>
</dbReference>
<feature type="region of interest" description="Disordered" evidence="7">
    <location>
        <begin position="556"/>
        <end position="591"/>
    </location>
</feature>